<evidence type="ECO:0000313" key="1">
    <source>
        <dbReference type="EMBL" id="GAJ05393.1"/>
    </source>
</evidence>
<name>X1TJ98_9ZZZZ</name>
<sequence>MSKDMILVYLLSLSVLSFLCLLTGCKEDNNSANQEASSEQNLNANQDDFHLPTFTYLREFKPNNIQKGYGADILLEDELSEQELVSFVKHLAGSHDPVLIRIFTSRIAYDQEQNDNYGPEYDSDYILFYVKNFSGSGAYRGCNEIRWMQATGKFSSKFGTKTKF</sequence>
<accession>X1TJ98</accession>
<protein>
    <submittedName>
        <fullName evidence="1">Uncharacterized protein</fullName>
    </submittedName>
</protein>
<dbReference type="PROSITE" id="PS51257">
    <property type="entry name" value="PROKAR_LIPOPROTEIN"/>
    <property type="match status" value="1"/>
</dbReference>
<comment type="caution">
    <text evidence="1">The sequence shown here is derived from an EMBL/GenBank/DDBJ whole genome shotgun (WGS) entry which is preliminary data.</text>
</comment>
<dbReference type="EMBL" id="BARW01030389">
    <property type="protein sequence ID" value="GAJ05393.1"/>
    <property type="molecule type" value="Genomic_DNA"/>
</dbReference>
<dbReference type="AlphaFoldDB" id="X1TJ98"/>
<proteinExistence type="predicted"/>
<organism evidence="1">
    <name type="scientific">marine sediment metagenome</name>
    <dbReference type="NCBI Taxonomy" id="412755"/>
    <lineage>
        <taxon>unclassified sequences</taxon>
        <taxon>metagenomes</taxon>
        <taxon>ecological metagenomes</taxon>
    </lineage>
</organism>
<reference evidence="1" key="1">
    <citation type="journal article" date="2014" name="Front. Microbiol.">
        <title>High frequency of phylogenetically diverse reductive dehalogenase-homologous genes in deep subseafloor sedimentary metagenomes.</title>
        <authorList>
            <person name="Kawai M."/>
            <person name="Futagami T."/>
            <person name="Toyoda A."/>
            <person name="Takaki Y."/>
            <person name="Nishi S."/>
            <person name="Hori S."/>
            <person name="Arai W."/>
            <person name="Tsubouchi T."/>
            <person name="Morono Y."/>
            <person name="Uchiyama I."/>
            <person name="Ito T."/>
            <person name="Fujiyama A."/>
            <person name="Inagaki F."/>
            <person name="Takami H."/>
        </authorList>
    </citation>
    <scope>NUCLEOTIDE SEQUENCE</scope>
    <source>
        <strain evidence="1">Expedition CK06-06</strain>
    </source>
</reference>
<gene>
    <name evidence="1" type="ORF">S12H4_48598</name>
</gene>